<evidence type="ECO:0000313" key="3">
    <source>
        <dbReference type="EMBL" id="PRX21092.1"/>
    </source>
</evidence>
<dbReference type="InterPro" id="IPR014729">
    <property type="entry name" value="Rossmann-like_a/b/a_fold"/>
</dbReference>
<dbReference type="AlphaFoldDB" id="A0A2T0KCW5"/>
<dbReference type="Proteomes" id="UP000239415">
    <property type="component" value="Unassembled WGS sequence"/>
</dbReference>
<gene>
    <name evidence="3" type="ORF">CLV67_107369</name>
</gene>
<protein>
    <submittedName>
        <fullName evidence="3">Universal stress protein family protein</fullName>
    </submittedName>
</protein>
<dbReference type="CDD" id="cd00293">
    <property type="entry name" value="USP-like"/>
    <property type="match status" value="1"/>
</dbReference>
<dbReference type="RefSeq" id="WP_170153929.1">
    <property type="nucleotide sequence ID" value="NZ_BOMO01000073.1"/>
</dbReference>
<accession>A0A2T0KCW5</accession>
<keyword evidence="4" id="KW-1185">Reference proteome</keyword>
<reference evidence="3 4" key="1">
    <citation type="submission" date="2018-03" db="EMBL/GenBank/DDBJ databases">
        <title>Genomic Encyclopedia of Archaeal and Bacterial Type Strains, Phase II (KMG-II): from individual species to whole genera.</title>
        <authorList>
            <person name="Goeker M."/>
        </authorList>
    </citation>
    <scope>NUCLEOTIDE SEQUENCE [LARGE SCALE GENOMIC DNA]</scope>
    <source>
        <strain evidence="3 4">DSM 43146</strain>
    </source>
</reference>
<proteinExistence type="inferred from homology"/>
<dbReference type="Pfam" id="PF00582">
    <property type="entry name" value="Usp"/>
    <property type="match status" value="1"/>
</dbReference>
<dbReference type="InterPro" id="IPR006015">
    <property type="entry name" value="Universal_stress_UspA"/>
</dbReference>
<sequence>MQIPSDGPVVLGVGDPATDAAAVRLAAREAASRGRVLQVVHAFAGPGDAGWGPARRVASLVVDEAVSIAQRSTPGVDARGQLVDGPPGRVLLRLSRGAVLVVVGGPLIEVVARAWCPVAVARVHRTPSGPVLAAVDGSPSSVLALRFAAEAAGRRGGAAHVVHVAEPGRESDGERVLDDVLARASRATAVRPLLLIGSPGATLVRASRKAGMIVLGPRGVTASGRLGTIAREVLHSAACPAVFVHGASRPAGFVKPGDAVPVLLPLTHT</sequence>
<dbReference type="EMBL" id="PVMZ01000007">
    <property type="protein sequence ID" value="PRX21092.1"/>
    <property type="molecule type" value="Genomic_DNA"/>
</dbReference>
<name>A0A2T0KCW5_9ACTN</name>
<dbReference type="SUPFAM" id="SSF52402">
    <property type="entry name" value="Adenine nucleotide alpha hydrolases-like"/>
    <property type="match status" value="2"/>
</dbReference>
<dbReference type="Gene3D" id="3.40.50.620">
    <property type="entry name" value="HUPs"/>
    <property type="match status" value="2"/>
</dbReference>
<feature type="domain" description="UspA" evidence="2">
    <location>
        <begin position="130"/>
        <end position="245"/>
    </location>
</feature>
<comment type="caution">
    <text evidence="3">The sequence shown here is derived from an EMBL/GenBank/DDBJ whole genome shotgun (WGS) entry which is preliminary data.</text>
</comment>
<organism evidence="3 4">
    <name type="scientific">Actinoplanes italicus</name>
    <dbReference type="NCBI Taxonomy" id="113567"/>
    <lineage>
        <taxon>Bacteria</taxon>
        <taxon>Bacillati</taxon>
        <taxon>Actinomycetota</taxon>
        <taxon>Actinomycetes</taxon>
        <taxon>Micromonosporales</taxon>
        <taxon>Micromonosporaceae</taxon>
        <taxon>Actinoplanes</taxon>
    </lineage>
</organism>
<evidence type="ECO:0000256" key="1">
    <source>
        <dbReference type="ARBA" id="ARBA00008791"/>
    </source>
</evidence>
<evidence type="ECO:0000313" key="4">
    <source>
        <dbReference type="Proteomes" id="UP000239415"/>
    </source>
</evidence>
<dbReference type="PRINTS" id="PR01438">
    <property type="entry name" value="UNVRSLSTRESS"/>
</dbReference>
<comment type="similarity">
    <text evidence="1">Belongs to the universal stress protein A family.</text>
</comment>
<evidence type="ECO:0000259" key="2">
    <source>
        <dbReference type="Pfam" id="PF00582"/>
    </source>
</evidence>
<dbReference type="InterPro" id="IPR006016">
    <property type="entry name" value="UspA"/>
</dbReference>